<dbReference type="EMBL" id="PGOL01000615">
    <property type="protein sequence ID" value="PKI67378.1"/>
    <property type="molecule type" value="Genomic_DNA"/>
</dbReference>
<keyword evidence="2" id="KW-1185">Reference proteome</keyword>
<feature type="non-terminal residue" evidence="1">
    <location>
        <position position="59"/>
    </location>
</feature>
<accession>A0A2I0KFW7</accession>
<comment type="caution">
    <text evidence="1">The sequence shown here is derived from an EMBL/GenBank/DDBJ whole genome shotgun (WGS) entry which is preliminary data.</text>
</comment>
<sequence>MAFIDHGLLLEGPQNYGPHGWARKPKFKLTSWHKRVARNPISPFHPPLGVFSGTAASEA</sequence>
<protein>
    <submittedName>
        <fullName evidence="1">Uncharacterized protein</fullName>
    </submittedName>
</protein>
<dbReference type="Proteomes" id="UP000233551">
    <property type="component" value="Unassembled WGS sequence"/>
</dbReference>
<evidence type="ECO:0000313" key="1">
    <source>
        <dbReference type="EMBL" id="PKI67378.1"/>
    </source>
</evidence>
<dbReference type="AlphaFoldDB" id="A0A2I0KFW7"/>
<evidence type="ECO:0000313" key="2">
    <source>
        <dbReference type="Proteomes" id="UP000233551"/>
    </source>
</evidence>
<organism evidence="1 2">
    <name type="scientific">Punica granatum</name>
    <name type="common">Pomegranate</name>
    <dbReference type="NCBI Taxonomy" id="22663"/>
    <lineage>
        <taxon>Eukaryota</taxon>
        <taxon>Viridiplantae</taxon>
        <taxon>Streptophyta</taxon>
        <taxon>Embryophyta</taxon>
        <taxon>Tracheophyta</taxon>
        <taxon>Spermatophyta</taxon>
        <taxon>Magnoliopsida</taxon>
        <taxon>eudicotyledons</taxon>
        <taxon>Gunneridae</taxon>
        <taxon>Pentapetalae</taxon>
        <taxon>rosids</taxon>
        <taxon>malvids</taxon>
        <taxon>Myrtales</taxon>
        <taxon>Lythraceae</taxon>
        <taxon>Punica</taxon>
    </lineage>
</organism>
<gene>
    <name evidence="1" type="ORF">CRG98_012248</name>
</gene>
<proteinExistence type="predicted"/>
<name>A0A2I0KFW7_PUNGR</name>
<reference evidence="1 2" key="1">
    <citation type="submission" date="2017-11" db="EMBL/GenBank/DDBJ databases">
        <title>De-novo sequencing of pomegranate (Punica granatum L.) genome.</title>
        <authorList>
            <person name="Akparov Z."/>
            <person name="Amiraslanov A."/>
            <person name="Hajiyeva S."/>
            <person name="Abbasov M."/>
            <person name="Kaur K."/>
            <person name="Hamwieh A."/>
            <person name="Solovyev V."/>
            <person name="Salamov A."/>
            <person name="Braich B."/>
            <person name="Kosarev P."/>
            <person name="Mahmoud A."/>
            <person name="Hajiyev E."/>
            <person name="Babayeva S."/>
            <person name="Izzatullayeva V."/>
            <person name="Mammadov A."/>
            <person name="Mammadov A."/>
            <person name="Sharifova S."/>
            <person name="Ojaghi J."/>
            <person name="Eynullazada K."/>
            <person name="Bayramov B."/>
            <person name="Abdulazimova A."/>
            <person name="Shahmuradov I."/>
        </authorList>
    </citation>
    <scope>NUCLEOTIDE SEQUENCE [LARGE SCALE GENOMIC DNA]</scope>
    <source>
        <strain evidence="2">cv. AG2017</strain>
        <tissue evidence="1">Leaf</tissue>
    </source>
</reference>